<feature type="signal peptide" evidence="1">
    <location>
        <begin position="1"/>
        <end position="19"/>
    </location>
</feature>
<evidence type="ECO:0000256" key="1">
    <source>
        <dbReference type="SAM" id="SignalP"/>
    </source>
</evidence>
<evidence type="ECO:0000313" key="2">
    <source>
        <dbReference type="EMBL" id="MED6116222.1"/>
    </source>
</evidence>
<reference evidence="2 3" key="1">
    <citation type="journal article" date="2023" name="Plants (Basel)">
        <title>Bridging the Gap: Combining Genomics and Transcriptomics Approaches to Understand Stylosanthes scabra, an Orphan Legume from the Brazilian Caatinga.</title>
        <authorList>
            <person name="Ferreira-Neto J.R.C."/>
            <person name="da Silva M.D."/>
            <person name="Binneck E."/>
            <person name="de Melo N.F."/>
            <person name="da Silva R.H."/>
            <person name="de Melo A.L.T.M."/>
            <person name="Pandolfi V."/>
            <person name="Bustamante F.O."/>
            <person name="Brasileiro-Vidal A.C."/>
            <person name="Benko-Iseppon A.M."/>
        </authorList>
    </citation>
    <scope>NUCLEOTIDE SEQUENCE [LARGE SCALE GENOMIC DNA]</scope>
    <source>
        <tissue evidence="2">Leaves</tissue>
    </source>
</reference>
<gene>
    <name evidence="2" type="ORF">PIB30_098081</name>
</gene>
<comment type="caution">
    <text evidence="2">The sequence shown here is derived from an EMBL/GenBank/DDBJ whole genome shotgun (WGS) entry which is preliminary data.</text>
</comment>
<keyword evidence="1" id="KW-0732">Signal</keyword>
<evidence type="ECO:0000313" key="3">
    <source>
        <dbReference type="Proteomes" id="UP001341840"/>
    </source>
</evidence>
<protein>
    <submittedName>
        <fullName evidence="2">Uncharacterized protein</fullName>
    </submittedName>
</protein>
<dbReference type="EMBL" id="JASCZI010002472">
    <property type="protein sequence ID" value="MED6116222.1"/>
    <property type="molecule type" value="Genomic_DNA"/>
</dbReference>
<organism evidence="2 3">
    <name type="scientific">Stylosanthes scabra</name>
    <dbReference type="NCBI Taxonomy" id="79078"/>
    <lineage>
        <taxon>Eukaryota</taxon>
        <taxon>Viridiplantae</taxon>
        <taxon>Streptophyta</taxon>
        <taxon>Embryophyta</taxon>
        <taxon>Tracheophyta</taxon>
        <taxon>Spermatophyta</taxon>
        <taxon>Magnoliopsida</taxon>
        <taxon>eudicotyledons</taxon>
        <taxon>Gunneridae</taxon>
        <taxon>Pentapetalae</taxon>
        <taxon>rosids</taxon>
        <taxon>fabids</taxon>
        <taxon>Fabales</taxon>
        <taxon>Fabaceae</taxon>
        <taxon>Papilionoideae</taxon>
        <taxon>50 kb inversion clade</taxon>
        <taxon>dalbergioids sensu lato</taxon>
        <taxon>Dalbergieae</taxon>
        <taxon>Pterocarpus clade</taxon>
        <taxon>Stylosanthes</taxon>
    </lineage>
</organism>
<sequence>MGRGCWAWTGAVLGMVGSAEVFQGVGRGVGKMKKGSLRSKERSLEAILPEVPRICVDAGAYAYTIMSKPCLGIP</sequence>
<dbReference type="Proteomes" id="UP001341840">
    <property type="component" value="Unassembled WGS sequence"/>
</dbReference>
<proteinExistence type="predicted"/>
<accession>A0ABU6QVY1</accession>
<feature type="chain" id="PRO_5047416651" evidence="1">
    <location>
        <begin position="20"/>
        <end position="74"/>
    </location>
</feature>
<name>A0ABU6QVY1_9FABA</name>
<keyword evidence="3" id="KW-1185">Reference proteome</keyword>